<feature type="compositionally biased region" description="Pro residues" evidence="1">
    <location>
        <begin position="55"/>
        <end position="78"/>
    </location>
</feature>
<feature type="compositionally biased region" description="Low complexity" evidence="1">
    <location>
        <begin position="13"/>
        <end position="54"/>
    </location>
</feature>
<gene>
    <name evidence="2" type="ORF">E1261_44425</name>
</gene>
<reference evidence="2 3" key="1">
    <citation type="submission" date="2019-03" db="EMBL/GenBank/DDBJ databases">
        <title>Draft genome sequences of novel Actinobacteria.</title>
        <authorList>
            <person name="Sahin N."/>
            <person name="Ay H."/>
            <person name="Saygin H."/>
        </authorList>
    </citation>
    <scope>NUCLEOTIDE SEQUENCE [LARGE SCALE GENOMIC DNA]</scope>
    <source>
        <strain evidence="2 3">JCM 30547</strain>
    </source>
</reference>
<protein>
    <submittedName>
        <fullName evidence="2">Uncharacterized protein</fullName>
    </submittedName>
</protein>
<evidence type="ECO:0000256" key="1">
    <source>
        <dbReference type="SAM" id="MobiDB-lite"/>
    </source>
</evidence>
<feature type="region of interest" description="Disordered" evidence="1">
    <location>
        <begin position="13"/>
        <end position="85"/>
    </location>
</feature>
<name>A0A4R4P203_9ACTN</name>
<accession>A0A4R4P203</accession>
<sequence>MVLGLGLAARAVLGESDTPTATATEASTPASSPATTPTAGVTVPASPRTQASSPTPTPPARTAPTPPGTTNPATPPPRRSSSGRSVADWLATLRALDAQRAQAFRTLDATTLDKIYVPGSPPWRSDRALLADYRKQHIHIQGLRIQIDKTTIVRQTVATVILRTTDHLVAGHAVDESGIKTPLPPGTPSTRLITLTATPTERASASANWRISSITPA</sequence>
<dbReference type="RefSeq" id="WP_132416353.1">
    <property type="nucleotide sequence ID" value="NZ_SMKA01000489.1"/>
</dbReference>
<proteinExistence type="predicted"/>
<evidence type="ECO:0000313" key="3">
    <source>
        <dbReference type="Proteomes" id="UP000295075"/>
    </source>
</evidence>
<dbReference type="Proteomes" id="UP000295075">
    <property type="component" value="Unassembled WGS sequence"/>
</dbReference>
<keyword evidence="3" id="KW-1185">Reference proteome</keyword>
<dbReference type="AlphaFoldDB" id="A0A4R4P203"/>
<dbReference type="EMBL" id="SMKA01000489">
    <property type="protein sequence ID" value="TDC13962.1"/>
    <property type="molecule type" value="Genomic_DNA"/>
</dbReference>
<comment type="caution">
    <text evidence="2">The sequence shown here is derived from an EMBL/GenBank/DDBJ whole genome shotgun (WGS) entry which is preliminary data.</text>
</comment>
<organism evidence="2 3">
    <name type="scientific">Kribbella albertanoniae</name>
    <dbReference type="NCBI Taxonomy" id="1266829"/>
    <lineage>
        <taxon>Bacteria</taxon>
        <taxon>Bacillati</taxon>
        <taxon>Actinomycetota</taxon>
        <taxon>Actinomycetes</taxon>
        <taxon>Propionibacteriales</taxon>
        <taxon>Kribbellaceae</taxon>
        <taxon>Kribbella</taxon>
    </lineage>
</organism>
<evidence type="ECO:0000313" key="2">
    <source>
        <dbReference type="EMBL" id="TDC13962.1"/>
    </source>
</evidence>
<dbReference type="OrthoDB" id="3778994at2"/>